<proteinExistence type="predicted"/>
<organism evidence="1 2">
    <name type="scientific">Streptomyces lycii</name>
    <dbReference type="NCBI Taxonomy" id="2654337"/>
    <lineage>
        <taxon>Bacteria</taxon>
        <taxon>Bacillati</taxon>
        <taxon>Actinomycetota</taxon>
        <taxon>Actinomycetes</taxon>
        <taxon>Kitasatosporales</taxon>
        <taxon>Streptomycetaceae</taxon>
        <taxon>Streptomyces</taxon>
    </lineage>
</organism>
<keyword evidence="2" id="KW-1185">Reference proteome</keyword>
<dbReference type="EMBL" id="WHPN01000254">
    <property type="protein sequence ID" value="KAF4409068.1"/>
    <property type="molecule type" value="Genomic_DNA"/>
</dbReference>
<gene>
    <name evidence="1" type="ORF">GCU69_11155</name>
</gene>
<protein>
    <submittedName>
        <fullName evidence="1">Membrane dipeptidase</fullName>
    </submittedName>
</protein>
<dbReference type="InterPro" id="IPR008257">
    <property type="entry name" value="Pept_M19"/>
</dbReference>
<sequence length="334" mass="36108">MRAVSNGSSEARRPPLLWEQHCCLPLDPVADVGELARYRRPGGSFVSVNAGYVPHSADDVTGLVTRWRERIAADGRLRQAVTVADIEAAERDGDVAVAFDLEDSGPLEGRLDRVRHFYDLGVRTMLPSYNNRNEAGGGCMDEVDEGLTAYGRALVREMNAVGMVVDGSHCGARTGLDLCEVSEQPVIYSHSSMRSVWDHPRNIGDEQATACAATGGVIGITGVGIFLGPNDASLEALLRHIDYAVDLVGPEHVGVSTDYPFDHEDFNAMLAQSPELFPDCYTRWGPISFMPPEGLLSLEDALTARGYPDDAVTAILGGNFRHVASLVWRRGPSG</sequence>
<dbReference type="SUPFAM" id="SSF51556">
    <property type="entry name" value="Metallo-dependent hydrolases"/>
    <property type="match status" value="1"/>
</dbReference>
<dbReference type="Proteomes" id="UP000621266">
    <property type="component" value="Unassembled WGS sequence"/>
</dbReference>
<name>A0ABQ7FKF0_9ACTN</name>
<dbReference type="RefSeq" id="WP_156205824.1">
    <property type="nucleotide sequence ID" value="NZ_WHPN01000254.1"/>
</dbReference>
<dbReference type="PANTHER" id="PTHR10443:SF12">
    <property type="entry name" value="DIPEPTIDASE"/>
    <property type="match status" value="1"/>
</dbReference>
<reference evidence="1 2" key="1">
    <citation type="submission" date="2019-10" db="EMBL/GenBank/DDBJ databases">
        <title>Streptomyces tenebrisbrunneis sp.nov., an endogenous actinomycete isolated from of Lycium ruthenicum.</title>
        <authorList>
            <person name="Ma L."/>
        </authorList>
    </citation>
    <scope>NUCLEOTIDE SEQUENCE [LARGE SCALE GENOMIC DNA]</scope>
    <source>
        <strain evidence="1 2">TRM 66187</strain>
    </source>
</reference>
<dbReference type="InterPro" id="IPR032466">
    <property type="entry name" value="Metal_Hydrolase"/>
</dbReference>
<dbReference type="PANTHER" id="PTHR10443">
    <property type="entry name" value="MICROSOMAL DIPEPTIDASE"/>
    <property type="match status" value="1"/>
</dbReference>
<dbReference type="Gene3D" id="3.20.20.140">
    <property type="entry name" value="Metal-dependent hydrolases"/>
    <property type="match status" value="1"/>
</dbReference>
<comment type="caution">
    <text evidence="1">The sequence shown here is derived from an EMBL/GenBank/DDBJ whole genome shotgun (WGS) entry which is preliminary data.</text>
</comment>
<evidence type="ECO:0000313" key="2">
    <source>
        <dbReference type="Proteomes" id="UP000621266"/>
    </source>
</evidence>
<dbReference type="Pfam" id="PF01244">
    <property type="entry name" value="Peptidase_M19"/>
    <property type="match status" value="1"/>
</dbReference>
<evidence type="ECO:0000313" key="1">
    <source>
        <dbReference type="EMBL" id="KAF4409068.1"/>
    </source>
</evidence>
<accession>A0ABQ7FKF0</accession>
<dbReference type="PROSITE" id="PS51365">
    <property type="entry name" value="RENAL_DIPEPTIDASE_2"/>
    <property type="match status" value="1"/>
</dbReference>